<dbReference type="Pfam" id="PF08713">
    <property type="entry name" value="DNA_alkylation"/>
    <property type="match status" value="1"/>
</dbReference>
<gene>
    <name evidence="1" type="ORF">K9S39_41285</name>
</gene>
<dbReference type="PANTHER" id="PTHR34070:SF1">
    <property type="entry name" value="DNA ALKYLATION REPAIR PROTEIN"/>
    <property type="match status" value="1"/>
</dbReference>
<accession>A0ABY4MM79</accession>
<evidence type="ECO:0000313" key="2">
    <source>
        <dbReference type="Proteomes" id="UP000830115"/>
    </source>
</evidence>
<name>A0ABY4MM79_9ACTN</name>
<proteinExistence type="predicted"/>
<reference evidence="1" key="1">
    <citation type="submission" date="2021-10" db="EMBL/GenBank/DDBJ databases">
        <title>Streptomyces nigrumlapis sp.nov.,an antimicrobial producing actinobacterium isolated from Black Gobi rocks.</title>
        <authorList>
            <person name="Wen Y."/>
            <person name="Zhang W."/>
            <person name="Liu X.G."/>
        </authorList>
    </citation>
    <scope>NUCLEOTIDE SEQUENCE</scope>
    <source>
        <strain evidence="1">ST13-2-2</strain>
    </source>
</reference>
<evidence type="ECO:0000313" key="1">
    <source>
        <dbReference type="EMBL" id="UQA97441.1"/>
    </source>
</evidence>
<dbReference type="SUPFAM" id="SSF48371">
    <property type="entry name" value="ARM repeat"/>
    <property type="match status" value="1"/>
</dbReference>
<dbReference type="InterPro" id="IPR016024">
    <property type="entry name" value="ARM-type_fold"/>
</dbReference>
<dbReference type="Gene3D" id="1.25.10.90">
    <property type="match status" value="1"/>
</dbReference>
<dbReference type="RefSeq" id="WP_248868391.1">
    <property type="nucleotide sequence ID" value="NZ_CP086322.1"/>
</dbReference>
<organism evidence="1 2">
    <name type="scientific">Streptomyces halobius</name>
    <dbReference type="NCBI Taxonomy" id="2879846"/>
    <lineage>
        <taxon>Bacteria</taxon>
        <taxon>Bacillati</taxon>
        <taxon>Actinomycetota</taxon>
        <taxon>Actinomycetes</taxon>
        <taxon>Kitasatosporales</taxon>
        <taxon>Streptomycetaceae</taxon>
        <taxon>Streptomyces</taxon>
    </lineage>
</organism>
<sequence>MSTTDETGATEVTALLDALLTAAADKSTRDHWERYLKGTAQFRGVPMAGVRASVRSLWRTRHLTTWSDADLLGLAHRWFAQPMSEDKIAAILLITEHLGDRLRNDHIDALARPLAEGWIADWNVCDWYATKAVHTFLTADEAQLRPRAEAVAAWSRAPGLWQRRASVVAFVKLAGRSPHPFPGFADLLLDAAAANLVSGDRFAHTGPGWLLRELSRTAPDRVTEFIEAHSELSPEAVRMAGARLRPGPYRRR</sequence>
<dbReference type="Proteomes" id="UP000830115">
    <property type="component" value="Chromosome"/>
</dbReference>
<protein>
    <submittedName>
        <fullName evidence="1">DNA alkylation repair protein</fullName>
    </submittedName>
</protein>
<dbReference type="EMBL" id="CP086322">
    <property type="protein sequence ID" value="UQA97441.1"/>
    <property type="molecule type" value="Genomic_DNA"/>
</dbReference>
<dbReference type="InterPro" id="IPR014825">
    <property type="entry name" value="DNA_alkylation"/>
</dbReference>
<dbReference type="PANTHER" id="PTHR34070">
    <property type="entry name" value="ARMADILLO-TYPE FOLD"/>
    <property type="match status" value="1"/>
</dbReference>
<dbReference type="CDD" id="cd06561">
    <property type="entry name" value="AlkD_like"/>
    <property type="match status" value="1"/>
</dbReference>
<keyword evidence="2" id="KW-1185">Reference proteome</keyword>